<sequence length="449" mass="49189">MSDAAWSGPVSTQERVAEGLAARKRTPRRALAALTTSGRDPLAILDAQNRTRVPELVPLRNERMSANPFAFYRATAALQAADLARDPHSGILVASCGDAHVANFGFYASPQRTLVFDLNDFDEAAWAPWEWDLKRLIASVVIAGQATSRDESVVDAAVRGAVYAYARAIRKSVGVSPLERYYLHSDVKAALAIMDPQSRRAMRVAIREAKKRTGAKAARKLTQLDEDGRRRFVDQPPTMTHVESEFANRLQGYIETYVASADITIRVLLHDYVFADIARRVVGVGSVGTRCWITVFQDGDGRALLLQIKEAGRSVLAEYGGIEQPPEADRFIAEHGQGARVVALQKTLQAFSDPFLGHARGPEGRDFYVRQFRDMKGGITAETLEDVPFATYAQACAITLARAHAQSQTVTQLAGYIGSGRVVAESILEWARAYADLSRADYDAFIAAS</sequence>
<gene>
    <name evidence="1" type="ORF">JNB62_14320</name>
</gene>
<keyword evidence="2" id="KW-1185">Reference proteome</keyword>
<protein>
    <submittedName>
        <fullName evidence="1">DUF2252 domain-containing protein</fullName>
    </submittedName>
</protein>
<evidence type="ECO:0000313" key="1">
    <source>
        <dbReference type="EMBL" id="MBW9094864.1"/>
    </source>
</evidence>
<reference evidence="1 2" key="1">
    <citation type="journal article" date="2021" name="MBio">
        <title>Poor Competitiveness of Bradyrhizobium in Pigeon Pea Root Colonization in Indian Soils.</title>
        <authorList>
            <person name="Chalasani D."/>
            <person name="Basu A."/>
            <person name="Pullabhotla S.V.S.R.N."/>
            <person name="Jorrin B."/>
            <person name="Neal A.L."/>
            <person name="Poole P.S."/>
            <person name="Podile A.R."/>
            <person name="Tkacz A."/>
        </authorList>
    </citation>
    <scope>NUCLEOTIDE SEQUENCE [LARGE SCALE GENOMIC DNA]</scope>
    <source>
        <strain evidence="1 2">HU14</strain>
    </source>
</reference>
<dbReference type="InterPro" id="IPR018721">
    <property type="entry name" value="DUF2252"/>
</dbReference>
<evidence type="ECO:0000313" key="2">
    <source>
        <dbReference type="Proteomes" id="UP001196843"/>
    </source>
</evidence>
<dbReference type="EMBL" id="JAEUAW010000011">
    <property type="protein sequence ID" value="MBW9094864.1"/>
    <property type="molecule type" value="Genomic_DNA"/>
</dbReference>
<dbReference type="PANTHER" id="PTHR39441">
    <property type="entry name" value="DUF2252 DOMAIN-CONTAINING PROTEIN"/>
    <property type="match status" value="1"/>
</dbReference>
<comment type="caution">
    <text evidence="1">The sequence shown here is derived from an EMBL/GenBank/DDBJ whole genome shotgun (WGS) entry which is preliminary data.</text>
</comment>
<accession>A0ABS7HPH0</accession>
<name>A0ABS7HPH0_9MICO</name>
<dbReference type="RefSeq" id="WP_220301597.1">
    <property type="nucleotide sequence ID" value="NZ_JAEUAW010000011.1"/>
</dbReference>
<organism evidence="1 2">
    <name type="scientific">Microbacterium jejuense</name>
    <dbReference type="NCBI Taxonomy" id="1263637"/>
    <lineage>
        <taxon>Bacteria</taxon>
        <taxon>Bacillati</taxon>
        <taxon>Actinomycetota</taxon>
        <taxon>Actinomycetes</taxon>
        <taxon>Micrococcales</taxon>
        <taxon>Microbacteriaceae</taxon>
        <taxon>Microbacterium</taxon>
    </lineage>
</organism>
<dbReference type="Pfam" id="PF10009">
    <property type="entry name" value="DUF2252"/>
    <property type="match status" value="1"/>
</dbReference>
<proteinExistence type="predicted"/>
<dbReference type="Proteomes" id="UP001196843">
    <property type="component" value="Unassembled WGS sequence"/>
</dbReference>
<dbReference type="PANTHER" id="PTHR39441:SF1">
    <property type="entry name" value="DUF2252 DOMAIN-CONTAINING PROTEIN"/>
    <property type="match status" value="1"/>
</dbReference>